<keyword evidence="1" id="KW-1133">Transmembrane helix</keyword>
<keyword evidence="1" id="KW-0812">Transmembrane</keyword>
<keyword evidence="1" id="KW-0472">Membrane</keyword>
<comment type="caution">
    <text evidence="2">The sequence shown here is derived from an EMBL/GenBank/DDBJ whole genome shotgun (WGS) entry which is preliminary data.</text>
</comment>
<name>A0A369YC05_9PAST</name>
<dbReference type="STRING" id="1035839.GCA_000238795_00899"/>
<dbReference type="Pfam" id="PF10833">
    <property type="entry name" value="DUF2572"/>
    <property type="match status" value="1"/>
</dbReference>
<evidence type="ECO:0000256" key="1">
    <source>
        <dbReference type="SAM" id="Phobius"/>
    </source>
</evidence>
<dbReference type="InterPro" id="IPR022543">
    <property type="entry name" value="DUF2572"/>
</dbReference>
<proteinExistence type="predicted"/>
<evidence type="ECO:0000313" key="3">
    <source>
        <dbReference type="Proteomes" id="UP000253872"/>
    </source>
</evidence>
<organism evidence="2 3">
    <name type="scientific">Haemophilus sputorum</name>
    <dbReference type="NCBI Taxonomy" id="1078480"/>
    <lineage>
        <taxon>Bacteria</taxon>
        <taxon>Pseudomonadati</taxon>
        <taxon>Pseudomonadota</taxon>
        <taxon>Gammaproteobacteria</taxon>
        <taxon>Pasteurellales</taxon>
        <taxon>Pasteurellaceae</taxon>
        <taxon>Haemophilus</taxon>
    </lineage>
</organism>
<dbReference type="EMBL" id="QEPN01000005">
    <property type="protein sequence ID" value="RDE71412.1"/>
    <property type="molecule type" value="Genomic_DNA"/>
</dbReference>
<gene>
    <name evidence="2" type="ORF">DPV93_07270</name>
</gene>
<dbReference type="RefSeq" id="WP_111403282.1">
    <property type="nucleotide sequence ID" value="NZ_QEPN01000005.1"/>
</dbReference>
<dbReference type="Proteomes" id="UP000253872">
    <property type="component" value="Unassembled WGS sequence"/>
</dbReference>
<dbReference type="AlphaFoldDB" id="A0A369YC05"/>
<protein>
    <submittedName>
        <fullName evidence="2">DUF2572 family protein</fullName>
    </submittedName>
</protein>
<feature type="transmembrane region" description="Helical" evidence="1">
    <location>
        <begin position="6"/>
        <end position="27"/>
    </location>
</feature>
<accession>A0A369YC05</accession>
<reference evidence="2 3" key="1">
    <citation type="submission" date="2018-05" db="EMBL/GenBank/DDBJ databases">
        <title>Draft Genome Sequences for a Diverse set of 7 Haemophilus Species.</title>
        <authorList>
            <person name="Nichols M."/>
            <person name="Topaz N."/>
            <person name="Wang X."/>
            <person name="Wang X."/>
            <person name="Boxrud D."/>
        </authorList>
    </citation>
    <scope>NUCLEOTIDE SEQUENCE [LARGE SCALE GENOMIC DNA]</scope>
    <source>
        <strain evidence="2 3">C2002001239</strain>
    </source>
</reference>
<sequence length="218" mass="25665">MNKQLFHASSLLASLILLSGLLILLFLHKESWLGLESSSLMDYERYLSRRITLLNSMYKEDVCHDKKESFVKIKVGEEIYQYACQEESIFLQPKPTKEKYIQVDNIKNYLDIDNYRSEIYFISHLSELPETTISTPKIVVAQNAIDEKLEKNFYGIIITDYYFDITGSKKIYGVLYSSFDNLREERNLTFSRTVVENIAARYAHWTRLPYSNHFSTYE</sequence>
<evidence type="ECO:0000313" key="2">
    <source>
        <dbReference type="EMBL" id="RDE71412.1"/>
    </source>
</evidence>